<gene>
    <name evidence="3" type="ORF">LTR77_004988</name>
</gene>
<evidence type="ECO:0000259" key="2">
    <source>
        <dbReference type="Pfam" id="PF10441"/>
    </source>
</evidence>
<feature type="domain" description="Nucleolar 27S pre-rRNA processing Urb2/Npa2 C-terminal" evidence="2">
    <location>
        <begin position="1168"/>
        <end position="1379"/>
    </location>
</feature>
<accession>A0AAV9PBM4</accession>
<dbReference type="InterPro" id="IPR018849">
    <property type="entry name" value="Urb2/Npa2_C"/>
</dbReference>
<organism evidence="3 4">
    <name type="scientific">Saxophila tyrrhenica</name>
    <dbReference type="NCBI Taxonomy" id="1690608"/>
    <lineage>
        <taxon>Eukaryota</taxon>
        <taxon>Fungi</taxon>
        <taxon>Dikarya</taxon>
        <taxon>Ascomycota</taxon>
        <taxon>Pezizomycotina</taxon>
        <taxon>Dothideomycetes</taxon>
        <taxon>Dothideomycetidae</taxon>
        <taxon>Mycosphaerellales</taxon>
        <taxon>Extremaceae</taxon>
        <taxon>Saxophila</taxon>
    </lineage>
</organism>
<feature type="region of interest" description="Disordered" evidence="1">
    <location>
        <begin position="258"/>
        <end position="283"/>
    </location>
</feature>
<proteinExistence type="predicted"/>
<sequence>MPGDGVEAGESTMDVTSNGTRPSLETLKNLDAIPTLAARLEEAQRLCTHAFRAEMIVKWLLGWLKVSADVRSSTKAWNLLLRARLATLLVAHDLLSYIATSQDETHASTDLLAEHLSLLRFLLEVSDGPHGTPVKAALSVRPEFAALFLGAWLRHVQQIAASDDLRSFSLEQEGVLQSALEIWKLRNSGGPELFPRHCLVPAALLLDSECFRGPGSSLKRKMHNESAVHQPDDRKLLDTLVAKQIFARAREVYLKNEAVRSSGNEETTEDSGPGHTLRSYLKPLGRSHPQVTPQLLDTALRCSSTAPKKDSAWFEVVLRALLDCNCDDNGKVIDFSVLAKLLSTFRQRATLSRSAVNELFRRLTGIMEGAPDAQSSGELFDYWKAVAEFVAMDADVFADERVAQQTFASISESVERFQSRISHRAVPQKSSNLREGTEGDLQVLWREKIVLPIMGAFAKRRDLGTFIQIWSDHLDRSRTNSSGWLSVGSSFSGMVKNEVPEDEIFGLISKRFGDLKRKLRGAWTEQPIEFAESDFVVANALLAGATTPSVLQRLQPMLGESLSSLFGFLDSQGDAKADAKPCREGSFWDMLRRVFETWWPAWTVEQSRPNEVSEKAVALMGSSTVEAAFGIIKLNGTQKDTSQTPADLIIKAGAFVAALCTKFFPLFRSTPSALHVDVLKAAQGLVDGLGTAVTPVLVLYPEIVHMLDVNERSKCLSNCLDAVAAKDASASSDDMALQVLHSTVRGAEPHKQSDLIHELAELAMDYLKPDSTEMDRTALAQRSTALKLLHDLPVRSISRPQREAIIDAVSQLQTRTPPVDPQNQSLRLSLLVRLMSVANATCNLSTDPDAIWRIARSLATSIQEDVELSAFVDEMANRMLDHLVVTQDQERSQKMLLAISTEVKRHVENMRQMENFDASTWALPLLGIFVGRLEAVSKAGLKEQLVHRDSRIFGPFLELVCEHTLASANRDQEAAISVTRNDWLIPALYTLLSVPQHLAPASIMKKVDLSRYKAIENTIHAPSDVGAEAQHTDKDASHTAKYQHIHAVLVGYFSVGCRCGSADGGAQYARLACKIASLPLHPTLHRQLFEVFGHFVGRLDALQRIDLVESLLADIEAGSVSTVRLLEKCFASVDESMIEDDSGQRLRTSICRLFSTYATTRPSLRKALAAVITTILKHKSFLTYQLTVEATLASMTMILQTRDSPSSISPEIDIMSILLLQHRARLRGRCQHVIQVFQLMVSALFVKQSVRSPTKLPSKVLVLQNASRVARLLTMFCEPSHTQWKSKTPSLVDESRKEQAYVGEHVQYVLHHYCQQVLATTPVEGVRDALKPGLWSVIEAIEMNDAEGVKALSAAMNNSERAVLRGVYEDWRRFGKWRGG</sequence>
<protein>
    <recommendedName>
        <fullName evidence="2">Nucleolar 27S pre-rRNA processing Urb2/Npa2 C-terminal domain-containing protein</fullName>
    </recommendedName>
</protein>
<comment type="caution">
    <text evidence="3">The sequence shown here is derived from an EMBL/GenBank/DDBJ whole genome shotgun (WGS) entry which is preliminary data.</text>
</comment>
<feature type="region of interest" description="Disordered" evidence="1">
    <location>
        <begin position="1"/>
        <end position="23"/>
    </location>
</feature>
<evidence type="ECO:0000313" key="3">
    <source>
        <dbReference type="EMBL" id="KAK5170401.1"/>
    </source>
</evidence>
<dbReference type="Proteomes" id="UP001337655">
    <property type="component" value="Unassembled WGS sequence"/>
</dbReference>
<reference evidence="3 4" key="1">
    <citation type="submission" date="2023-08" db="EMBL/GenBank/DDBJ databases">
        <title>Black Yeasts Isolated from many extreme environments.</title>
        <authorList>
            <person name="Coleine C."/>
            <person name="Stajich J.E."/>
            <person name="Selbmann L."/>
        </authorList>
    </citation>
    <scope>NUCLEOTIDE SEQUENCE [LARGE SCALE GENOMIC DNA]</scope>
    <source>
        <strain evidence="3 4">CCFEE 5935</strain>
    </source>
</reference>
<dbReference type="GeneID" id="89926332"/>
<dbReference type="RefSeq" id="XP_064659599.1">
    <property type="nucleotide sequence ID" value="XM_064802238.1"/>
</dbReference>
<keyword evidence="4" id="KW-1185">Reference proteome</keyword>
<dbReference type="EMBL" id="JAVRRT010000007">
    <property type="protein sequence ID" value="KAK5170401.1"/>
    <property type="molecule type" value="Genomic_DNA"/>
</dbReference>
<dbReference type="Pfam" id="PF10441">
    <property type="entry name" value="Urb2"/>
    <property type="match status" value="1"/>
</dbReference>
<evidence type="ECO:0000313" key="4">
    <source>
        <dbReference type="Proteomes" id="UP001337655"/>
    </source>
</evidence>
<name>A0AAV9PBM4_9PEZI</name>
<evidence type="ECO:0000256" key="1">
    <source>
        <dbReference type="SAM" id="MobiDB-lite"/>
    </source>
</evidence>
<feature type="compositionally biased region" description="Polar residues" evidence="1">
    <location>
        <begin position="13"/>
        <end position="23"/>
    </location>
</feature>